<dbReference type="CDD" id="cd21175">
    <property type="entry name" value="LPMO_AA9"/>
    <property type="match status" value="1"/>
</dbReference>
<organism evidence="18 19">
    <name type="scientific">Obba rivulosa</name>
    <dbReference type="NCBI Taxonomy" id="1052685"/>
    <lineage>
        <taxon>Eukaryota</taxon>
        <taxon>Fungi</taxon>
        <taxon>Dikarya</taxon>
        <taxon>Basidiomycota</taxon>
        <taxon>Agaricomycotina</taxon>
        <taxon>Agaricomycetes</taxon>
        <taxon>Polyporales</taxon>
        <taxon>Gelatoporiaceae</taxon>
        <taxon>Obba</taxon>
    </lineage>
</organism>
<dbReference type="GO" id="GO:0005576">
    <property type="term" value="C:extracellular region"/>
    <property type="evidence" value="ECO:0007669"/>
    <property type="project" value="UniProtKB-SubCell"/>
</dbReference>
<comment type="subcellular location">
    <subcellularLocation>
        <location evidence="2">Secreted</location>
    </subcellularLocation>
</comment>
<dbReference type="AlphaFoldDB" id="A0A8E2AP37"/>
<evidence type="ECO:0000256" key="12">
    <source>
        <dbReference type="ARBA" id="ARBA00023326"/>
    </source>
</evidence>
<keyword evidence="4" id="KW-0479">Metal-binding</keyword>
<comment type="similarity">
    <text evidence="13">Belongs to the polysaccharide monooxygenase AA9 family.</text>
</comment>
<dbReference type="GO" id="GO:0004497">
    <property type="term" value="F:monooxygenase activity"/>
    <property type="evidence" value="ECO:0007669"/>
    <property type="project" value="UniProtKB-KW"/>
</dbReference>
<evidence type="ECO:0000256" key="1">
    <source>
        <dbReference type="ARBA" id="ARBA00001973"/>
    </source>
</evidence>
<evidence type="ECO:0000256" key="3">
    <source>
        <dbReference type="ARBA" id="ARBA00022525"/>
    </source>
</evidence>
<reference evidence="18 19" key="1">
    <citation type="submission" date="2016-07" db="EMBL/GenBank/DDBJ databases">
        <title>Draft genome of the white-rot fungus Obba rivulosa 3A-2.</title>
        <authorList>
            <consortium name="DOE Joint Genome Institute"/>
            <person name="Miettinen O."/>
            <person name="Riley R."/>
            <person name="Acob R."/>
            <person name="Barry K."/>
            <person name="Cullen D."/>
            <person name="De Vries R."/>
            <person name="Hainaut M."/>
            <person name="Hatakka A."/>
            <person name="Henrissat B."/>
            <person name="Hilden K."/>
            <person name="Kuo R."/>
            <person name="Labutti K."/>
            <person name="Lipzen A."/>
            <person name="Makela M.R."/>
            <person name="Sandor L."/>
            <person name="Spatafora J.W."/>
            <person name="Grigoriev I.V."/>
            <person name="Hibbett D.S."/>
        </authorList>
    </citation>
    <scope>NUCLEOTIDE SEQUENCE [LARGE SCALE GENOMIC DNA]</scope>
    <source>
        <strain evidence="18 19">3A-2</strain>
    </source>
</reference>
<feature type="chain" id="PRO_5034047513" description="lytic cellulose monooxygenase (C4-dehydrogenating)" evidence="16">
    <location>
        <begin position="19"/>
        <end position="238"/>
    </location>
</feature>
<evidence type="ECO:0000313" key="18">
    <source>
        <dbReference type="EMBL" id="OCH85775.1"/>
    </source>
</evidence>
<evidence type="ECO:0000256" key="14">
    <source>
        <dbReference type="ARBA" id="ARBA00045077"/>
    </source>
</evidence>
<protein>
    <recommendedName>
        <fullName evidence="15">lytic cellulose monooxygenase (C4-dehydrogenating)</fullName>
        <ecNumber evidence="15">1.14.99.56</ecNumber>
    </recommendedName>
</protein>
<comment type="catalytic activity">
    <reaction evidence="14">
        <text>[(1-&gt;4)-beta-D-glucosyl]n+m + reduced acceptor + O2 = 4-dehydro-beta-D-glucosyl-[(1-&gt;4)-beta-D-glucosyl]n-1 + [(1-&gt;4)-beta-D-glucosyl]m + acceptor + H2O.</text>
        <dbReference type="EC" id="1.14.99.56"/>
    </reaction>
</comment>
<dbReference type="PANTHER" id="PTHR33353:SF10">
    <property type="entry name" value="ENDO-BETA-1,4-GLUCANASE D"/>
    <property type="match status" value="1"/>
</dbReference>
<evidence type="ECO:0000256" key="9">
    <source>
        <dbReference type="ARBA" id="ARBA00023033"/>
    </source>
</evidence>
<dbReference type="PANTHER" id="PTHR33353">
    <property type="entry name" value="PUTATIVE (AFU_ORTHOLOGUE AFUA_1G12560)-RELATED"/>
    <property type="match status" value="1"/>
</dbReference>
<dbReference type="OrthoDB" id="3496539at2759"/>
<accession>A0A8E2AP37</accession>
<dbReference type="Pfam" id="PF03443">
    <property type="entry name" value="AA9"/>
    <property type="match status" value="1"/>
</dbReference>
<evidence type="ECO:0000256" key="16">
    <source>
        <dbReference type="SAM" id="SignalP"/>
    </source>
</evidence>
<evidence type="ECO:0000256" key="8">
    <source>
        <dbReference type="ARBA" id="ARBA00023008"/>
    </source>
</evidence>
<feature type="signal peptide" evidence="16">
    <location>
        <begin position="1"/>
        <end position="18"/>
    </location>
</feature>
<keyword evidence="8" id="KW-0186">Copper</keyword>
<evidence type="ECO:0000256" key="4">
    <source>
        <dbReference type="ARBA" id="ARBA00022723"/>
    </source>
</evidence>
<dbReference type="InterPro" id="IPR005103">
    <property type="entry name" value="AA9_LPMO"/>
</dbReference>
<keyword evidence="19" id="KW-1185">Reference proteome</keyword>
<dbReference type="EC" id="1.14.99.56" evidence="15"/>
<keyword evidence="6" id="KW-0136">Cellulose degradation</keyword>
<proteinExistence type="inferred from homology"/>
<evidence type="ECO:0000256" key="11">
    <source>
        <dbReference type="ARBA" id="ARBA00023277"/>
    </source>
</evidence>
<keyword evidence="9" id="KW-0503">Monooxygenase</keyword>
<evidence type="ECO:0000259" key="17">
    <source>
        <dbReference type="Pfam" id="PF03443"/>
    </source>
</evidence>
<evidence type="ECO:0000256" key="5">
    <source>
        <dbReference type="ARBA" id="ARBA00022729"/>
    </source>
</evidence>
<evidence type="ECO:0000256" key="15">
    <source>
        <dbReference type="ARBA" id="ARBA00047174"/>
    </source>
</evidence>
<dbReference type="Proteomes" id="UP000250043">
    <property type="component" value="Unassembled WGS sequence"/>
</dbReference>
<evidence type="ECO:0000256" key="6">
    <source>
        <dbReference type="ARBA" id="ARBA00023001"/>
    </source>
</evidence>
<evidence type="ECO:0000256" key="13">
    <source>
        <dbReference type="ARBA" id="ARBA00044502"/>
    </source>
</evidence>
<keyword evidence="11" id="KW-0119">Carbohydrate metabolism</keyword>
<gene>
    <name evidence="18" type="ORF">OBBRIDRAFT_739314</name>
</gene>
<sequence length="238" mass="25402">MKTLLAALVVLSAQFVGAHYTLPDLIANGTTFADWLYVRETANHYSNGPVTNVTDEAIRCYELDYTTTAGDTSIATVAAGSTVGFQGSIFNDDFYHPGYFSAYMSPAVPAANSASAAESSTWFKIWEDPPVYENGELVFPSQTIDQITFTIPKNLPSGQYLLRGEQIALHVASTYGGAQFYLGCAQLTVVDGGDGTPGPTVSFPGAYTGYEPGILINIYDLPADYPGYQSPGPAVWSG</sequence>
<dbReference type="GO" id="GO:0030245">
    <property type="term" value="P:cellulose catabolic process"/>
    <property type="evidence" value="ECO:0007669"/>
    <property type="project" value="UniProtKB-KW"/>
</dbReference>
<evidence type="ECO:0000256" key="7">
    <source>
        <dbReference type="ARBA" id="ARBA00023002"/>
    </source>
</evidence>
<keyword evidence="12" id="KW-0624">Polysaccharide degradation</keyword>
<evidence type="ECO:0000256" key="2">
    <source>
        <dbReference type="ARBA" id="ARBA00004613"/>
    </source>
</evidence>
<dbReference type="InterPro" id="IPR049892">
    <property type="entry name" value="AA9"/>
</dbReference>
<keyword evidence="7" id="KW-0560">Oxidoreductase</keyword>
<evidence type="ECO:0000256" key="10">
    <source>
        <dbReference type="ARBA" id="ARBA00023157"/>
    </source>
</evidence>
<keyword evidence="3" id="KW-0964">Secreted</keyword>
<feature type="domain" description="Auxiliary Activity family 9 catalytic" evidence="17">
    <location>
        <begin position="19"/>
        <end position="221"/>
    </location>
</feature>
<dbReference type="Gene3D" id="2.70.50.70">
    <property type="match status" value="1"/>
</dbReference>
<name>A0A8E2AP37_9APHY</name>
<keyword evidence="5 16" id="KW-0732">Signal</keyword>
<comment type="cofactor">
    <cofactor evidence="1">
        <name>Cu(2+)</name>
        <dbReference type="ChEBI" id="CHEBI:29036"/>
    </cofactor>
</comment>
<dbReference type="EMBL" id="KV722564">
    <property type="protein sequence ID" value="OCH85775.1"/>
    <property type="molecule type" value="Genomic_DNA"/>
</dbReference>
<keyword evidence="10" id="KW-1015">Disulfide bond</keyword>
<evidence type="ECO:0000313" key="19">
    <source>
        <dbReference type="Proteomes" id="UP000250043"/>
    </source>
</evidence>
<dbReference type="GO" id="GO:0046872">
    <property type="term" value="F:metal ion binding"/>
    <property type="evidence" value="ECO:0007669"/>
    <property type="project" value="UniProtKB-KW"/>
</dbReference>